<dbReference type="Gene3D" id="3.40.50.720">
    <property type="entry name" value="NAD(P)-binding Rossmann-like Domain"/>
    <property type="match status" value="1"/>
</dbReference>
<dbReference type="InterPro" id="IPR036291">
    <property type="entry name" value="NAD(P)-bd_dom_sf"/>
</dbReference>
<feature type="domain" description="Enoyl reductase (ER)" evidence="1">
    <location>
        <begin position="14"/>
        <end position="319"/>
    </location>
</feature>
<keyword evidence="3" id="KW-1185">Reference proteome</keyword>
<dbReference type="SUPFAM" id="SSF50129">
    <property type="entry name" value="GroES-like"/>
    <property type="match status" value="1"/>
</dbReference>
<dbReference type="PANTHER" id="PTHR44013">
    <property type="entry name" value="ZINC-TYPE ALCOHOL DEHYDROGENASE-LIKE PROTEIN C16A3.02C"/>
    <property type="match status" value="1"/>
</dbReference>
<dbReference type="InterPro" id="IPR011032">
    <property type="entry name" value="GroES-like_sf"/>
</dbReference>
<reference evidence="2 3" key="1">
    <citation type="submission" date="2016-03" db="EMBL/GenBank/DDBJ databases">
        <title>Genome sequencing of Devosia sp. S37.</title>
        <authorList>
            <person name="Mohd Nor M."/>
        </authorList>
    </citation>
    <scope>NUCLEOTIDE SEQUENCE [LARGE SCALE GENOMIC DNA]</scope>
    <source>
        <strain evidence="2 3">S37</strain>
    </source>
</reference>
<dbReference type="InterPro" id="IPR013154">
    <property type="entry name" value="ADH-like_N"/>
</dbReference>
<protein>
    <recommendedName>
        <fullName evidence="1">Enoyl reductase (ER) domain-containing protein</fullName>
    </recommendedName>
</protein>
<name>A0A178HX48_9HYPH</name>
<dbReference type="Proteomes" id="UP000078389">
    <property type="component" value="Unassembled WGS sequence"/>
</dbReference>
<evidence type="ECO:0000259" key="1">
    <source>
        <dbReference type="SMART" id="SM00829"/>
    </source>
</evidence>
<dbReference type="Pfam" id="PF13602">
    <property type="entry name" value="ADH_zinc_N_2"/>
    <property type="match status" value="1"/>
</dbReference>
<dbReference type="STRING" id="1770058.A3840_10075"/>
<dbReference type="Gene3D" id="3.90.180.10">
    <property type="entry name" value="Medium-chain alcohol dehydrogenases, catalytic domain"/>
    <property type="match status" value="1"/>
</dbReference>
<evidence type="ECO:0000313" key="2">
    <source>
        <dbReference type="EMBL" id="OAM77413.1"/>
    </source>
</evidence>
<dbReference type="AlphaFoldDB" id="A0A178HX48"/>
<dbReference type="EMBL" id="LVVY01000085">
    <property type="protein sequence ID" value="OAM77413.1"/>
    <property type="molecule type" value="Genomic_DNA"/>
</dbReference>
<sequence length="323" mass="34266">MRAIVYDRYGPPERVLRLEHLPRPQPGPGQVLVRLRATSVNSWDWDAVLGTPMGRVTGPFAPRHRILGADIAGIVEQVGQGVTAFRPGDAVFGDLSEAQWGGFAEFACAPAAALAPIPAGLSFEHAAALPQAGALALQSLRKRPDLGPEHTIVFNGGGGGVGTLGIQLARASGARIIAVDRAEKRNALLALGADAFIDFRAEDYTARPSAYDMIVDVVANRPARRYPACLRDNGRLVVVGGTFRTLIPVAILGQLLGRQRHQSLGLLVYKVSPEDNAFLAGQCVAGALRPIIDRVFPLEDALSALRRLGSGQAIGKVIVSMPD</sequence>
<accession>A0A178HX48</accession>
<comment type="caution">
    <text evidence="2">The sequence shown here is derived from an EMBL/GenBank/DDBJ whole genome shotgun (WGS) entry which is preliminary data.</text>
</comment>
<dbReference type="InterPro" id="IPR020843">
    <property type="entry name" value="ER"/>
</dbReference>
<dbReference type="InterPro" id="IPR052733">
    <property type="entry name" value="Chloroplast_QOR"/>
</dbReference>
<evidence type="ECO:0000313" key="3">
    <source>
        <dbReference type="Proteomes" id="UP000078389"/>
    </source>
</evidence>
<gene>
    <name evidence="2" type="ORF">A3840_10075</name>
</gene>
<dbReference type="SUPFAM" id="SSF51735">
    <property type="entry name" value="NAD(P)-binding Rossmann-fold domains"/>
    <property type="match status" value="1"/>
</dbReference>
<dbReference type="PANTHER" id="PTHR44013:SF1">
    <property type="entry name" value="ZINC-TYPE ALCOHOL DEHYDROGENASE-LIKE PROTEIN C16A3.02C"/>
    <property type="match status" value="1"/>
</dbReference>
<dbReference type="GO" id="GO:0016491">
    <property type="term" value="F:oxidoreductase activity"/>
    <property type="evidence" value="ECO:0007669"/>
    <property type="project" value="InterPro"/>
</dbReference>
<dbReference type="CDD" id="cd08267">
    <property type="entry name" value="MDR1"/>
    <property type="match status" value="1"/>
</dbReference>
<organism evidence="2 3">
    <name type="scientific">Devosia elaeis</name>
    <dbReference type="NCBI Taxonomy" id="1770058"/>
    <lineage>
        <taxon>Bacteria</taxon>
        <taxon>Pseudomonadati</taxon>
        <taxon>Pseudomonadota</taxon>
        <taxon>Alphaproteobacteria</taxon>
        <taxon>Hyphomicrobiales</taxon>
        <taxon>Devosiaceae</taxon>
        <taxon>Devosia</taxon>
    </lineage>
</organism>
<dbReference type="SMART" id="SM00829">
    <property type="entry name" value="PKS_ER"/>
    <property type="match status" value="1"/>
</dbReference>
<proteinExistence type="predicted"/>
<dbReference type="Pfam" id="PF08240">
    <property type="entry name" value="ADH_N"/>
    <property type="match status" value="1"/>
</dbReference>